<gene>
    <name evidence="1" type="ORF">H7I77_13735</name>
</gene>
<reference evidence="1" key="2">
    <citation type="journal article" date="2022" name="BMC Genomics">
        <title>Comparative genome analysis of mycobacteria focusing on tRNA and non-coding RNA.</title>
        <authorList>
            <person name="Behra P.R.K."/>
            <person name="Pettersson B.M.F."/>
            <person name="Ramesh M."/>
            <person name="Das S."/>
            <person name="Dasgupta S."/>
            <person name="Kirsebom L.A."/>
        </authorList>
    </citation>
    <scope>NUCLEOTIDE SEQUENCE</scope>
    <source>
        <strain evidence="1">DSM 44203</strain>
    </source>
</reference>
<protein>
    <submittedName>
        <fullName evidence="1">Uncharacterized protein</fullName>
    </submittedName>
</protein>
<evidence type="ECO:0000313" key="1">
    <source>
        <dbReference type="EMBL" id="MCV7024396.1"/>
    </source>
</evidence>
<proteinExistence type="predicted"/>
<comment type="caution">
    <text evidence="1">The sequence shown here is derived from an EMBL/GenBank/DDBJ whole genome shotgun (WGS) entry which is preliminary data.</text>
</comment>
<sequence length="181" mass="20488">MLPELGPDGMLPPGRYRVTQDEIRTRFVDGRGQGRAALWRDWEVTTKMLGRHVCVNAAWLYGSFLSDVKDPAVVQCVYWAEDHELGKARLDPVVAKVLRAYALPGQLQRVVGVKVDTALVAWHCQPDMHDRDEYFAQYTTRRGEFDDVLQRVPSGPRGASLGREDAVPRRGYVEVVIDGYF</sequence>
<reference evidence="1" key="1">
    <citation type="submission" date="2020-07" db="EMBL/GenBank/DDBJ databases">
        <authorList>
            <person name="Pettersson B.M.F."/>
            <person name="Behra P.R.K."/>
            <person name="Ramesh M."/>
            <person name="Das S."/>
            <person name="Dasgupta S."/>
            <person name="Kirsebom L.A."/>
        </authorList>
    </citation>
    <scope>NUCLEOTIDE SEQUENCE</scope>
    <source>
        <strain evidence="1">DSM 44203</strain>
    </source>
</reference>
<evidence type="ECO:0000313" key="2">
    <source>
        <dbReference type="Proteomes" id="UP001207528"/>
    </source>
</evidence>
<dbReference type="InterPro" id="IPR053860">
    <property type="entry name" value="DUF6932"/>
</dbReference>
<dbReference type="Pfam" id="PF22014">
    <property type="entry name" value="DUF6932"/>
    <property type="match status" value="1"/>
</dbReference>
<dbReference type="Proteomes" id="UP001207528">
    <property type="component" value="Unassembled WGS sequence"/>
</dbReference>
<dbReference type="EMBL" id="JACKTI010000038">
    <property type="protein sequence ID" value="MCV7024396.1"/>
    <property type="molecule type" value="Genomic_DNA"/>
</dbReference>
<dbReference type="AlphaFoldDB" id="A0AAW5SLS4"/>
<accession>A0AAW5SLS4</accession>
<name>A0AAW5SLS4_MYCNV</name>
<organism evidence="1 2">
    <name type="scientific">Mycolicibacterium novocastrense</name>
    <name type="common">Mycobacterium novocastrense</name>
    <dbReference type="NCBI Taxonomy" id="59813"/>
    <lineage>
        <taxon>Bacteria</taxon>
        <taxon>Bacillati</taxon>
        <taxon>Actinomycetota</taxon>
        <taxon>Actinomycetes</taxon>
        <taxon>Mycobacteriales</taxon>
        <taxon>Mycobacteriaceae</taxon>
        <taxon>Mycolicibacterium</taxon>
    </lineage>
</organism>
<dbReference type="RefSeq" id="WP_067396937.1">
    <property type="nucleotide sequence ID" value="NZ_BCTA01000105.1"/>
</dbReference>